<dbReference type="Gene3D" id="2.40.50.140">
    <property type="entry name" value="Nucleic acid-binding proteins"/>
    <property type="match status" value="1"/>
</dbReference>
<dbReference type="RefSeq" id="WP_131554474.1">
    <property type="nucleotide sequence ID" value="NZ_SJSK01000004.1"/>
</dbReference>
<evidence type="ECO:0000313" key="1">
    <source>
        <dbReference type="EMBL" id="TCC89488.1"/>
    </source>
</evidence>
<protein>
    <submittedName>
        <fullName evidence="1">Cold-shock protein</fullName>
    </submittedName>
</protein>
<dbReference type="AlphaFoldDB" id="A0A4R0MRF5"/>
<dbReference type="Proteomes" id="UP000292884">
    <property type="component" value="Unassembled WGS sequence"/>
</dbReference>
<dbReference type="EMBL" id="SJSK01000004">
    <property type="protein sequence ID" value="TCC89488.1"/>
    <property type="molecule type" value="Genomic_DNA"/>
</dbReference>
<reference evidence="1 2" key="1">
    <citation type="submission" date="2019-02" db="EMBL/GenBank/DDBJ databases">
        <title>Pedobacter sp. RP-1-13 sp. nov., isolated from Arctic soil.</title>
        <authorList>
            <person name="Dahal R.H."/>
        </authorList>
    </citation>
    <scope>NUCLEOTIDE SEQUENCE [LARGE SCALE GENOMIC DNA]</scope>
    <source>
        <strain evidence="1 2">RP-1-13</strain>
    </source>
</reference>
<accession>A0A4R0MRF5</accession>
<evidence type="ECO:0000313" key="2">
    <source>
        <dbReference type="Proteomes" id="UP000292884"/>
    </source>
</evidence>
<name>A0A4R0MRF5_9SPHI</name>
<proteinExistence type="predicted"/>
<organism evidence="1 2">
    <name type="scientific">Pedobacter frigiditerrae</name>
    <dbReference type="NCBI Taxonomy" id="2530452"/>
    <lineage>
        <taxon>Bacteria</taxon>
        <taxon>Pseudomonadati</taxon>
        <taxon>Bacteroidota</taxon>
        <taxon>Sphingobacteriia</taxon>
        <taxon>Sphingobacteriales</taxon>
        <taxon>Sphingobacteriaceae</taxon>
        <taxon>Pedobacter</taxon>
    </lineage>
</organism>
<sequence>MRYGVVISFNSIKGIGNIKDNSTNIEYGFTKADCPHEVEILDEVAFEVTTENHKMRAINVKPS</sequence>
<keyword evidence="2" id="KW-1185">Reference proteome</keyword>
<gene>
    <name evidence="1" type="ORF">EZ428_17505</name>
</gene>
<dbReference type="InterPro" id="IPR012340">
    <property type="entry name" value="NA-bd_OB-fold"/>
</dbReference>
<dbReference type="OrthoDB" id="771170at2"/>
<comment type="caution">
    <text evidence="1">The sequence shown here is derived from an EMBL/GenBank/DDBJ whole genome shotgun (WGS) entry which is preliminary data.</text>
</comment>